<sequence length="111" mass="12527">QPPPRLSVKLVFRSKAQFGSLPHVTESVSTFLDTSVDLPVAKACKFGSVALLNRIWYSPLDLEKVKYRSWSIRRLLVTDTDYQQFQITQSLLEAIKRKDLHGYSVISGGST</sequence>
<keyword evidence="2" id="KW-1185">Reference proteome</keyword>
<name>A0A8J5ITN7_9STRA</name>
<accession>A0A8J5ITN7</accession>
<evidence type="ECO:0000313" key="1">
    <source>
        <dbReference type="EMBL" id="KAG6963672.1"/>
    </source>
</evidence>
<comment type="caution">
    <text evidence="1">The sequence shown here is derived from an EMBL/GenBank/DDBJ whole genome shotgun (WGS) entry which is preliminary data.</text>
</comment>
<dbReference type="EMBL" id="JAENGY010000411">
    <property type="protein sequence ID" value="KAG6963672.1"/>
    <property type="molecule type" value="Genomic_DNA"/>
</dbReference>
<protein>
    <submittedName>
        <fullName evidence="1">Uncharacterized protein</fullName>
    </submittedName>
</protein>
<proteinExistence type="predicted"/>
<gene>
    <name evidence="1" type="ORF">JG688_00008059</name>
</gene>
<reference evidence="1" key="1">
    <citation type="submission" date="2021-01" db="EMBL/GenBank/DDBJ databases">
        <title>Phytophthora aleatoria, a newly-described species from Pinus radiata is distinct from Phytophthora cactorum isolates based on comparative genomics.</title>
        <authorList>
            <person name="Mcdougal R."/>
            <person name="Panda P."/>
            <person name="Williams N."/>
            <person name="Studholme D.J."/>
        </authorList>
    </citation>
    <scope>NUCLEOTIDE SEQUENCE</scope>
    <source>
        <strain evidence="1">NZFS 4037</strain>
    </source>
</reference>
<feature type="non-terminal residue" evidence="1">
    <location>
        <position position="1"/>
    </location>
</feature>
<evidence type="ECO:0000313" key="2">
    <source>
        <dbReference type="Proteomes" id="UP000709295"/>
    </source>
</evidence>
<dbReference type="Proteomes" id="UP000709295">
    <property type="component" value="Unassembled WGS sequence"/>
</dbReference>
<organism evidence="1 2">
    <name type="scientific">Phytophthora aleatoria</name>
    <dbReference type="NCBI Taxonomy" id="2496075"/>
    <lineage>
        <taxon>Eukaryota</taxon>
        <taxon>Sar</taxon>
        <taxon>Stramenopiles</taxon>
        <taxon>Oomycota</taxon>
        <taxon>Peronosporomycetes</taxon>
        <taxon>Peronosporales</taxon>
        <taxon>Peronosporaceae</taxon>
        <taxon>Phytophthora</taxon>
    </lineage>
</organism>
<dbReference type="AlphaFoldDB" id="A0A8J5ITN7"/>